<dbReference type="InterPro" id="IPR043128">
    <property type="entry name" value="Rev_trsase/Diguanyl_cyclase"/>
</dbReference>
<protein>
    <recommendedName>
        <fullName evidence="2">Gypsy retrotransposon integrase-like protein 1</fullName>
    </recommendedName>
</protein>
<dbReference type="Gene3D" id="1.10.340.70">
    <property type="match status" value="1"/>
</dbReference>
<dbReference type="Gene3D" id="3.30.70.270">
    <property type="match status" value="1"/>
</dbReference>
<dbReference type="GO" id="GO:0015074">
    <property type="term" value="P:DNA integration"/>
    <property type="evidence" value="ECO:0007669"/>
    <property type="project" value="InterPro"/>
</dbReference>
<evidence type="ECO:0000256" key="2">
    <source>
        <dbReference type="ARBA" id="ARBA00039658"/>
    </source>
</evidence>
<comment type="caution">
    <text evidence="5">The sequence shown here is derived from an EMBL/GenBank/DDBJ whole genome shotgun (WGS) entry which is preliminary data.</text>
</comment>
<organism evidence="5 6">
    <name type="scientific">Mugilogobius chulae</name>
    <name type="common">yellowstripe goby</name>
    <dbReference type="NCBI Taxonomy" id="88201"/>
    <lineage>
        <taxon>Eukaryota</taxon>
        <taxon>Metazoa</taxon>
        <taxon>Chordata</taxon>
        <taxon>Craniata</taxon>
        <taxon>Vertebrata</taxon>
        <taxon>Euteleostomi</taxon>
        <taxon>Actinopterygii</taxon>
        <taxon>Neopterygii</taxon>
        <taxon>Teleostei</taxon>
        <taxon>Neoteleostei</taxon>
        <taxon>Acanthomorphata</taxon>
        <taxon>Gobiaria</taxon>
        <taxon>Gobiiformes</taxon>
        <taxon>Gobioidei</taxon>
        <taxon>Gobiidae</taxon>
        <taxon>Gobionellinae</taxon>
        <taxon>Mugilogobius</taxon>
    </lineage>
</organism>
<dbReference type="Pfam" id="PF17919">
    <property type="entry name" value="RT_RNaseH_2"/>
    <property type="match status" value="1"/>
</dbReference>
<feature type="region of interest" description="Disordered" evidence="3">
    <location>
        <begin position="956"/>
        <end position="981"/>
    </location>
</feature>
<dbReference type="FunFam" id="3.10.20.370:FF:000001">
    <property type="entry name" value="Retrovirus-related Pol polyprotein from transposon 17.6-like protein"/>
    <property type="match status" value="1"/>
</dbReference>
<dbReference type="Gene3D" id="3.10.20.370">
    <property type="match status" value="1"/>
</dbReference>
<dbReference type="PROSITE" id="PS50994">
    <property type="entry name" value="INTEGRASE"/>
    <property type="match status" value="1"/>
</dbReference>
<dbReference type="Gene3D" id="3.30.420.10">
    <property type="entry name" value="Ribonuclease H-like superfamily/Ribonuclease H"/>
    <property type="match status" value="2"/>
</dbReference>
<dbReference type="InterPro" id="IPR050951">
    <property type="entry name" value="Retrovirus_Pol_polyprotein"/>
</dbReference>
<keyword evidence="1" id="KW-0511">Multifunctional enzyme</keyword>
<evidence type="ECO:0000313" key="6">
    <source>
        <dbReference type="Proteomes" id="UP001460270"/>
    </source>
</evidence>
<dbReference type="InterPro" id="IPR041577">
    <property type="entry name" value="RT_RNaseH_2"/>
</dbReference>
<feature type="compositionally biased region" description="Basic residues" evidence="3">
    <location>
        <begin position="712"/>
        <end position="724"/>
    </location>
</feature>
<dbReference type="PANTHER" id="PTHR37984">
    <property type="entry name" value="PROTEIN CBG26694"/>
    <property type="match status" value="1"/>
</dbReference>
<evidence type="ECO:0000256" key="1">
    <source>
        <dbReference type="ARBA" id="ARBA00023268"/>
    </source>
</evidence>
<dbReference type="InterPro" id="IPR043502">
    <property type="entry name" value="DNA/RNA_pol_sf"/>
</dbReference>
<dbReference type="AlphaFoldDB" id="A0AAW0PYU7"/>
<dbReference type="InterPro" id="IPR041588">
    <property type="entry name" value="Integrase_H2C2"/>
</dbReference>
<evidence type="ECO:0000313" key="5">
    <source>
        <dbReference type="EMBL" id="KAK7944671.1"/>
    </source>
</evidence>
<dbReference type="CDD" id="cd09274">
    <property type="entry name" value="RNase_HI_RT_Ty3"/>
    <property type="match status" value="1"/>
</dbReference>
<sequence length="981" mass="109855">MAVSNWPRPKTVSELRSFIGFASYYRRFVEGFAKLASPLHRLVSELVGPKGHRGQGMHLDGTWTEECEESFRELKSRLISAPTLAFADFSLPFILEIDASHCGLGAVLSQEQGGKVRPVAYGSRSLHSAEKHYSSMKLEMLAMKWAMVEKFKDYLWGHYCVVWTDNNPLSHLNTAKLGATEQRWVAELSAFNYSVKYRPGRMNKNADALSRQRESTEEDEAQLEPHLPGTGVPTALAEMVGQQQSEVIQAAITALPCRTTVDLKTLQHSDPAIKAFLSFWDQQRVPSRVEREGLSLRARGLVKQWERIVQREELMYRRMQRPDGGEEVLQLLLPECLQEEVLHALHQNHGHQGAQRTTELVRQRCYWPGLDQDVKNWCQSCERCALSKFTQPTVRAPLGHLLASRPNQILAIDFTMLEAACDGRESVLVMTDVFSKFTQAIPTRDQKAQTVARMLSRTTPYHPQGNGQCERFNRTLHNLLRSLPPEEKQNWPEHLPQLVFNYNTTSHQSTGESPYLLMFGQEPHLPVDFLLGRLPEPEAGRVCDWVVEHRRRLQVAMDAAQSRLETAAKQRKERHDSQPLCESLKEGQKVYLQDVGPGRRKIQDAWRSTVYQVVKAPSPGGVVYSIAPVGRLDQVRQVHRTALKPALAPPVLSHEGWPPNHISEEDISDDEYEPGTWLVVRESVSNPSTPVDLDLPPSTARSTVPCPSGPRKSTRKTAGKHSNPHHLPTAARGEDVVSPGHVLDHSYSLCCRREASGLTEQAPSDTPAPELPPALDVSPVSAVCVPAEEPERVSRRTSTPVERFLSTYHSAVDALKLPGFGSRSLSVKLARRLTRRALEERLIPPGSKESFPPITDLDRSKVICVPLVLQDQPSVSAEARSPQPMREQAAQICPLQSLLMVQRTQRVRSCVRELLGLPTSSSPVSEEEEEPQSRLVQEQGVHDVLLELRLARKRPAADPCDPCEPCDPGSSPPAAKRHKSH</sequence>
<dbReference type="SUPFAM" id="SSF56672">
    <property type="entry name" value="DNA/RNA polymerases"/>
    <property type="match status" value="1"/>
</dbReference>
<dbReference type="FunFam" id="1.10.340.70:FF:000001">
    <property type="entry name" value="Retrovirus-related Pol polyprotein from transposon gypsy-like Protein"/>
    <property type="match status" value="1"/>
</dbReference>
<dbReference type="PANTHER" id="PTHR37984:SF5">
    <property type="entry name" value="PROTEIN NYNRIN-LIKE"/>
    <property type="match status" value="1"/>
</dbReference>
<dbReference type="Proteomes" id="UP001460270">
    <property type="component" value="Unassembled WGS sequence"/>
</dbReference>
<dbReference type="SUPFAM" id="SSF53098">
    <property type="entry name" value="Ribonuclease H-like"/>
    <property type="match status" value="1"/>
</dbReference>
<dbReference type="GO" id="GO:0003676">
    <property type="term" value="F:nucleic acid binding"/>
    <property type="evidence" value="ECO:0007669"/>
    <property type="project" value="InterPro"/>
</dbReference>
<reference evidence="6" key="1">
    <citation type="submission" date="2024-04" db="EMBL/GenBank/DDBJ databases">
        <title>Salinicola lusitanus LLJ914,a marine bacterium isolated from the Okinawa Trough.</title>
        <authorList>
            <person name="Li J."/>
        </authorList>
    </citation>
    <scope>NUCLEOTIDE SEQUENCE [LARGE SCALE GENOMIC DNA]</scope>
</reference>
<accession>A0AAW0PYU7</accession>
<name>A0AAW0PYU7_9GOBI</name>
<feature type="region of interest" description="Disordered" evidence="3">
    <location>
        <begin position="649"/>
        <end position="670"/>
    </location>
</feature>
<feature type="region of interest" description="Disordered" evidence="3">
    <location>
        <begin position="686"/>
        <end position="732"/>
    </location>
</feature>
<feature type="region of interest" description="Disordered" evidence="3">
    <location>
        <begin position="204"/>
        <end position="227"/>
    </location>
</feature>
<evidence type="ECO:0000259" key="4">
    <source>
        <dbReference type="PROSITE" id="PS50994"/>
    </source>
</evidence>
<dbReference type="FunFam" id="3.30.70.270:FF:000020">
    <property type="entry name" value="Transposon Tf2-6 polyprotein-like Protein"/>
    <property type="match status" value="1"/>
</dbReference>
<feature type="region of interest" description="Disordered" evidence="3">
    <location>
        <begin position="918"/>
        <end position="938"/>
    </location>
</feature>
<keyword evidence="6" id="KW-1185">Reference proteome</keyword>
<gene>
    <name evidence="5" type="ORF">WMY93_000399</name>
</gene>
<dbReference type="EMBL" id="JBBPFD010000001">
    <property type="protein sequence ID" value="KAK7944671.1"/>
    <property type="molecule type" value="Genomic_DNA"/>
</dbReference>
<feature type="domain" description="Integrase catalytic" evidence="4">
    <location>
        <begin position="429"/>
        <end position="522"/>
    </location>
</feature>
<proteinExistence type="predicted"/>
<dbReference type="Pfam" id="PF17921">
    <property type="entry name" value="Integrase_H2C2"/>
    <property type="match status" value="1"/>
</dbReference>
<dbReference type="InterPro" id="IPR012337">
    <property type="entry name" value="RNaseH-like_sf"/>
</dbReference>
<evidence type="ECO:0000256" key="3">
    <source>
        <dbReference type="SAM" id="MobiDB-lite"/>
    </source>
</evidence>
<dbReference type="InterPro" id="IPR036397">
    <property type="entry name" value="RNaseH_sf"/>
</dbReference>
<dbReference type="InterPro" id="IPR001584">
    <property type="entry name" value="Integrase_cat-core"/>
</dbReference>